<evidence type="ECO:0008006" key="4">
    <source>
        <dbReference type="Google" id="ProtNLM"/>
    </source>
</evidence>
<evidence type="ECO:0000313" key="3">
    <source>
        <dbReference type="Proteomes" id="UP000054383"/>
    </source>
</evidence>
<name>A0A0U1LZD2_TALIS</name>
<evidence type="ECO:0000313" key="2">
    <source>
        <dbReference type="EMBL" id="CRG88061.1"/>
    </source>
</evidence>
<dbReference type="EMBL" id="CVMT01000004">
    <property type="protein sequence ID" value="CRG88061.1"/>
    <property type="molecule type" value="Genomic_DNA"/>
</dbReference>
<dbReference type="AlphaFoldDB" id="A0A0U1LZD2"/>
<keyword evidence="1" id="KW-0732">Signal</keyword>
<dbReference type="OrthoDB" id="4398204at2759"/>
<evidence type="ECO:0000256" key="1">
    <source>
        <dbReference type="SAM" id="SignalP"/>
    </source>
</evidence>
<sequence>MHYSKILVASAFIQGGLSTGILTYSGPDCTGEVQEFTLLSGCLGAVPRFMSYKENGWGPHEERIAFYDKPGCDEGGFLYDTWAYNGDYFHSHQCYNLNGHSPNGEQFAVSISLESEIVI</sequence>
<accession>A0A0U1LZD2</accession>
<proteinExistence type="predicted"/>
<reference evidence="2 3" key="1">
    <citation type="submission" date="2015-04" db="EMBL/GenBank/DDBJ databases">
        <authorList>
            <person name="Syromyatnikov M.Y."/>
            <person name="Popov V.N."/>
        </authorList>
    </citation>
    <scope>NUCLEOTIDE SEQUENCE [LARGE SCALE GENOMIC DNA]</scope>
    <source>
        <strain evidence="2">WF-38-12</strain>
    </source>
</reference>
<dbReference type="OMA" id="GDYFHSH"/>
<keyword evidence="3" id="KW-1185">Reference proteome</keyword>
<feature type="signal peptide" evidence="1">
    <location>
        <begin position="1"/>
        <end position="18"/>
    </location>
</feature>
<feature type="chain" id="PRO_5006711383" description="Cyanovirin-N domain-containing protein" evidence="1">
    <location>
        <begin position="19"/>
        <end position="119"/>
    </location>
</feature>
<organism evidence="2 3">
    <name type="scientific">Talaromyces islandicus</name>
    <name type="common">Penicillium islandicum</name>
    <dbReference type="NCBI Taxonomy" id="28573"/>
    <lineage>
        <taxon>Eukaryota</taxon>
        <taxon>Fungi</taxon>
        <taxon>Dikarya</taxon>
        <taxon>Ascomycota</taxon>
        <taxon>Pezizomycotina</taxon>
        <taxon>Eurotiomycetes</taxon>
        <taxon>Eurotiomycetidae</taxon>
        <taxon>Eurotiales</taxon>
        <taxon>Trichocomaceae</taxon>
        <taxon>Talaromyces</taxon>
        <taxon>Talaromyces sect. Islandici</taxon>
    </lineage>
</organism>
<dbReference type="Proteomes" id="UP000054383">
    <property type="component" value="Unassembled WGS sequence"/>
</dbReference>
<protein>
    <recommendedName>
        <fullName evidence="4">Cyanovirin-N domain-containing protein</fullName>
    </recommendedName>
</protein>
<gene>
    <name evidence="2" type="ORF">PISL3812_05087</name>
</gene>